<keyword evidence="3" id="KW-1185">Reference proteome</keyword>
<dbReference type="RefSeq" id="WP_222873163.1">
    <property type="nucleotide sequence ID" value="NZ_CP039704.1"/>
</dbReference>
<name>A0A4D7CBW2_9SPHN</name>
<protein>
    <submittedName>
        <fullName evidence="2">Uncharacterized protein</fullName>
    </submittedName>
</protein>
<evidence type="ECO:0000313" key="2">
    <source>
        <dbReference type="EMBL" id="QCI80296.1"/>
    </source>
</evidence>
<gene>
    <name evidence="2" type="ORF">E6W36_14600</name>
</gene>
<dbReference type="AlphaFoldDB" id="A0A4D7CBW2"/>
<dbReference type="EMBL" id="CP039704">
    <property type="protein sequence ID" value="QCI80296.1"/>
    <property type="molecule type" value="Genomic_DNA"/>
</dbReference>
<accession>A0A4D7CBW2</accession>
<sequence>MAKATLRTTSTRCSPASTDAGGDPCARQAARIDLSAHGHAVPGAWRFVAALAAVAKPEPAPPPLSPEAQVLQPFVRAGLGYPRDGDSVTLQSPLYEPSSAGITQEGARAFAMTAAILPQLKPGQTLQLTLRADAPEDVQALRLQVLVAMLADMPPVWRTVIDPEAKLPSLAIVREE</sequence>
<proteinExistence type="predicted"/>
<feature type="compositionally biased region" description="Polar residues" evidence="1">
    <location>
        <begin position="1"/>
        <end position="17"/>
    </location>
</feature>
<feature type="region of interest" description="Disordered" evidence="1">
    <location>
        <begin position="1"/>
        <end position="24"/>
    </location>
</feature>
<dbReference type="Proteomes" id="UP000298714">
    <property type="component" value="Chromosome"/>
</dbReference>
<evidence type="ECO:0000256" key="1">
    <source>
        <dbReference type="SAM" id="MobiDB-lite"/>
    </source>
</evidence>
<organism evidence="2 3">
    <name type="scientific">Hankyongella ginsenosidimutans</name>
    <dbReference type="NCBI Taxonomy" id="1763828"/>
    <lineage>
        <taxon>Bacteria</taxon>
        <taxon>Pseudomonadati</taxon>
        <taxon>Pseudomonadota</taxon>
        <taxon>Alphaproteobacteria</taxon>
        <taxon>Sphingomonadales</taxon>
        <taxon>Sphingomonadaceae</taxon>
        <taxon>Hankyongella</taxon>
    </lineage>
</organism>
<evidence type="ECO:0000313" key="3">
    <source>
        <dbReference type="Proteomes" id="UP000298714"/>
    </source>
</evidence>
<dbReference type="KEGG" id="hgn:E6W36_14600"/>
<reference evidence="3" key="1">
    <citation type="submission" date="2019-04" db="EMBL/GenBank/DDBJ databases">
        <title>Complete genome sequence of Sphingomonas sp. W1-2-3.</title>
        <authorList>
            <person name="Im W.T."/>
        </authorList>
    </citation>
    <scope>NUCLEOTIDE SEQUENCE [LARGE SCALE GENOMIC DNA]</scope>
    <source>
        <strain evidence="3">W1-2-3</strain>
    </source>
</reference>